<evidence type="ECO:0000256" key="3">
    <source>
        <dbReference type="ARBA" id="ARBA00022519"/>
    </source>
</evidence>
<evidence type="ECO:0000256" key="1">
    <source>
        <dbReference type="ARBA" id="ARBA00004370"/>
    </source>
</evidence>
<dbReference type="HOGENOM" id="CLU_064041_2_1_6"/>
<keyword evidence="12" id="KW-1185">Reference proteome</keyword>
<evidence type="ECO:0000256" key="6">
    <source>
        <dbReference type="ARBA" id="ARBA00022989"/>
    </source>
</evidence>
<keyword evidence="2 9" id="KW-1003">Cell membrane</keyword>
<dbReference type="Pfam" id="PF08478">
    <property type="entry name" value="POTRA_1"/>
    <property type="match status" value="1"/>
</dbReference>
<comment type="function">
    <text evidence="9">Essential cell division protein. May link together the upstream cell division proteins, which are predominantly cytoplasmic, with the downstream cell division proteins, which are predominantly periplasmic. May control correct divisome assembly.</text>
</comment>
<evidence type="ECO:0000313" key="11">
    <source>
        <dbReference type="EMBL" id="AAZ40788.1"/>
    </source>
</evidence>
<dbReference type="KEGG" id="bpn:BPEN_148"/>
<keyword evidence="5 9" id="KW-0812">Transmembrane</keyword>
<dbReference type="Gene3D" id="3.10.20.310">
    <property type="entry name" value="membrane protein fhac"/>
    <property type="match status" value="1"/>
</dbReference>
<gene>
    <name evidence="9 11" type="primary">ftsQ</name>
    <name evidence="11" type="ordered locus">BPEN_148</name>
</gene>
<dbReference type="GO" id="GO:0005886">
    <property type="term" value="C:plasma membrane"/>
    <property type="evidence" value="ECO:0007669"/>
    <property type="project" value="UniProtKB-SubCell"/>
</dbReference>
<dbReference type="InterPro" id="IPR026579">
    <property type="entry name" value="FtsQ"/>
</dbReference>
<protein>
    <recommendedName>
        <fullName evidence="9">Cell division protein FtsQ</fullName>
    </recommendedName>
</protein>
<comment type="similarity">
    <text evidence="9">Belongs to the FtsQ/DivIB family. FtsQ subfamily.</text>
</comment>
<evidence type="ECO:0000313" key="12">
    <source>
        <dbReference type="Proteomes" id="UP000007794"/>
    </source>
</evidence>
<dbReference type="InterPro" id="IPR013685">
    <property type="entry name" value="POTRA_FtsQ_type"/>
</dbReference>
<evidence type="ECO:0000259" key="10">
    <source>
        <dbReference type="PROSITE" id="PS51779"/>
    </source>
</evidence>
<dbReference type="EMBL" id="CP000016">
    <property type="protein sequence ID" value="AAZ40788.1"/>
    <property type="molecule type" value="Genomic_DNA"/>
</dbReference>
<proteinExistence type="inferred from homology"/>
<evidence type="ECO:0000256" key="7">
    <source>
        <dbReference type="ARBA" id="ARBA00023136"/>
    </source>
</evidence>
<evidence type="ECO:0000256" key="4">
    <source>
        <dbReference type="ARBA" id="ARBA00022618"/>
    </source>
</evidence>
<feature type="transmembrane region" description="Helical" evidence="9">
    <location>
        <begin position="21"/>
        <end position="39"/>
    </location>
</feature>
<dbReference type="eggNOG" id="COG1589">
    <property type="taxonomic scope" value="Bacteria"/>
</dbReference>
<dbReference type="GO" id="GO:0032153">
    <property type="term" value="C:cell division site"/>
    <property type="evidence" value="ECO:0007669"/>
    <property type="project" value="UniProtKB-UniRule"/>
</dbReference>
<feature type="domain" description="POTRA" evidence="10">
    <location>
        <begin position="51"/>
        <end position="121"/>
    </location>
</feature>
<dbReference type="PANTHER" id="PTHR35851:SF1">
    <property type="entry name" value="CELL DIVISION PROTEIN FTSQ"/>
    <property type="match status" value="1"/>
</dbReference>
<comment type="subcellular location">
    <subcellularLocation>
        <location evidence="9">Cell inner membrane</location>
        <topology evidence="9">Single-pass type II membrane protein</topology>
    </subcellularLocation>
    <subcellularLocation>
        <location evidence="1">Membrane</location>
    </subcellularLocation>
    <text evidence="9">Localizes to the division septum.</text>
</comment>
<evidence type="ECO:0000256" key="8">
    <source>
        <dbReference type="ARBA" id="ARBA00023306"/>
    </source>
</evidence>
<organism evidence="11 12">
    <name type="scientific">Blochmanniella pennsylvanica (strain BPEN)</name>
    <dbReference type="NCBI Taxonomy" id="291272"/>
    <lineage>
        <taxon>Bacteria</taxon>
        <taxon>Pseudomonadati</taxon>
        <taxon>Pseudomonadota</taxon>
        <taxon>Gammaproteobacteria</taxon>
        <taxon>Enterobacterales</taxon>
        <taxon>Enterobacteriaceae</taxon>
        <taxon>ant endosymbionts</taxon>
        <taxon>Candidatus Blochmanniella</taxon>
    </lineage>
</organism>
<dbReference type="Gene3D" id="3.40.50.11690">
    <property type="entry name" value="Cell division protein FtsQ/DivIB"/>
    <property type="match status" value="1"/>
</dbReference>
<dbReference type="InterPro" id="IPR045335">
    <property type="entry name" value="FtsQ_C_sf"/>
</dbReference>
<reference evidence="11 12" key="1">
    <citation type="journal article" date="2005" name="Genome Res.">
        <title>Genome sequence of Blochmannia pennsylvanicus indicates parallel evolutionary trends among bacterial mutualists of insects.</title>
        <authorList>
            <person name="Degnan P.H."/>
            <person name="Lazarus A.B."/>
            <person name="Wernegreen J.J."/>
        </authorList>
    </citation>
    <scope>NUCLEOTIDE SEQUENCE [LARGE SCALE GENOMIC DNA]</scope>
    <source>
        <strain evidence="11 12">BPEN</strain>
    </source>
</reference>
<keyword evidence="6 9" id="KW-1133">Transmembrane helix</keyword>
<dbReference type="Pfam" id="PF03799">
    <property type="entry name" value="FtsQ_DivIB_C"/>
    <property type="match status" value="1"/>
</dbReference>
<dbReference type="InterPro" id="IPR005548">
    <property type="entry name" value="Cell_div_FtsQ/DivIB_C"/>
</dbReference>
<name>Q493P9_BLOPB</name>
<dbReference type="PANTHER" id="PTHR35851">
    <property type="entry name" value="CELL DIVISION PROTEIN FTSQ"/>
    <property type="match status" value="1"/>
</dbReference>
<dbReference type="AlphaFoldDB" id="Q493P9"/>
<keyword evidence="8 9" id="KW-0131">Cell cycle</keyword>
<comment type="subunit">
    <text evidence="9">Part of a complex composed of FtsB, FtsL and FtsQ.</text>
</comment>
<evidence type="ECO:0000256" key="9">
    <source>
        <dbReference type="HAMAP-Rule" id="MF_00911"/>
    </source>
</evidence>
<evidence type="ECO:0000256" key="2">
    <source>
        <dbReference type="ARBA" id="ARBA00022475"/>
    </source>
</evidence>
<dbReference type="HAMAP" id="MF_00911">
    <property type="entry name" value="FtsQ_subfam"/>
    <property type="match status" value="1"/>
</dbReference>
<keyword evidence="4 9" id="KW-0132">Cell division</keyword>
<sequence>MHNRVIIKYVLKKRYRLQHQLLDWILIFVATISIVWSSYKIREWIHNVCCNPVSYMIVTGKRHYTTDTDIHQLIVKLGVLGTFITQDVNIIQKQIESLPWIQQVSVRKQWPDTLKIHIIEYIPLTYWNDFHIISTTGIIFKVPKEYQDNDKKVMPSLYGPEGSERAVLANYYAFNEILKSIKFQIKSVQMDTRYSWQLILQDNIHLKLGRNNIIERLYYFIRIYPILFQKINNNNTCIDYIDLRYRSGFAVRWSSNSVTPVTSW</sequence>
<dbReference type="Proteomes" id="UP000007794">
    <property type="component" value="Chromosome"/>
</dbReference>
<dbReference type="GO" id="GO:0043093">
    <property type="term" value="P:FtsZ-dependent cytokinesis"/>
    <property type="evidence" value="ECO:0007669"/>
    <property type="project" value="UniProtKB-UniRule"/>
</dbReference>
<dbReference type="InterPro" id="IPR034746">
    <property type="entry name" value="POTRA"/>
</dbReference>
<dbReference type="PROSITE" id="PS51779">
    <property type="entry name" value="POTRA"/>
    <property type="match status" value="1"/>
</dbReference>
<keyword evidence="7 9" id="KW-0472">Membrane</keyword>
<dbReference type="STRING" id="291272.BPEN_148"/>
<keyword evidence="3 9" id="KW-0997">Cell inner membrane</keyword>
<accession>Q493P9</accession>
<evidence type="ECO:0000256" key="5">
    <source>
        <dbReference type="ARBA" id="ARBA00022692"/>
    </source>
</evidence>
<dbReference type="GO" id="GO:0090529">
    <property type="term" value="P:cell septum assembly"/>
    <property type="evidence" value="ECO:0007669"/>
    <property type="project" value="InterPro"/>
</dbReference>